<dbReference type="AlphaFoldDB" id="A0AAU9PBC2"/>
<dbReference type="EMBL" id="CAKMRJ010005540">
    <property type="protein sequence ID" value="CAH1447623.1"/>
    <property type="molecule type" value="Genomic_DNA"/>
</dbReference>
<proteinExistence type="predicted"/>
<gene>
    <name evidence="1" type="ORF">LVIROSA_LOCUS33223</name>
</gene>
<dbReference type="Proteomes" id="UP001157418">
    <property type="component" value="Unassembled WGS sequence"/>
</dbReference>
<reference evidence="1 2" key="1">
    <citation type="submission" date="2022-01" db="EMBL/GenBank/DDBJ databases">
        <authorList>
            <person name="Xiong W."/>
            <person name="Schranz E."/>
        </authorList>
    </citation>
    <scope>NUCLEOTIDE SEQUENCE [LARGE SCALE GENOMIC DNA]</scope>
</reference>
<comment type="caution">
    <text evidence="1">The sequence shown here is derived from an EMBL/GenBank/DDBJ whole genome shotgun (WGS) entry which is preliminary data.</text>
</comment>
<name>A0AAU9PBC2_9ASTR</name>
<keyword evidence="2" id="KW-1185">Reference proteome</keyword>
<protein>
    <submittedName>
        <fullName evidence="1">Uncharacterized protein</fullName>
    </submittedName>
</protein>
<sequence>MYLLNEVSLRTKAHSEELYQCQVVFDEALEGLKQLWVLHEQTKKEAKELKEEVLSEQKVATCQAKVDQGAEELRWDVREGIPLFVRALLDSSDFGTVNATMQTSAIQLDLHQACVDMKEKYPEELKDKSVLYSYPDAQC</sequence>
<evidence type="ECO:0000313" key="1">
    <source>
        <dbReference type="EMBL" id="CAH1447623.1"/>
    </source>
</evidence>
<accession>A0AAU9PBC2</accession>
<organism evidence="1 2">
    <name type="scientific">Lactuca virosa</name>
    <dbReference type="NCBI Taxonomy" id="75947"/>
    <lineage>
        <taxon>Eukaryota</taxon>
        <taxon>Viridiplantae</taxon>
        <taxon>Streptophyta</taxon>
        <taxon>Embryophyta</taxon>
        <taxon>Tracheophyta</taxon>
        <taxon>Spermatophyta</taxon>
        <taxon>Magnoliopsida</taxon>
        <taxon>eudicotyledons</taxon>
        <taxon>Gunneridae</taxon>
        <taxon>Pentapetalae</taxon>
        <taxon>asterids</taxon>
        <taxon>campanulids</taxon>
        <taxon>Asterales</taxon>
        <taxon>Asteraceae</taxon>
        <taxon>Cichorioideae</taxon>
        <taxon>Cichorieae</taxon>
        <taxon>Lactucinae</taxon>
        <taxon>Lactuca</taxon>
    </lineage>
</organism>
<evidence type="ECO:0000313" key="2">
    <source>
        <dbReference type="Proteomes" id="UP001157418"/>
    </source>
</evidence>